<gene>
    <name evidence="6 8" type="primary">rsmI</name>
    <name evidence="8" type="ORF">ENN50_02235</name>
</gene>
<dbReference type="GO" id="GO:0070677">
    <property type="term" value="F:rRNA (cytosine-2'-O-)-methyltransferase activity"/>
    <property type="evidence" value="ECO:0007669"/>
    <property type="project" value="UniProtKB-UniRule"/>
</dbReference>
<evidence type="ECO:0000256" key="4">
    <source>
        <dbReference type="ARBA" id="ARBA00022679"/>
    </source>
</evidence>
<dbReference type="PIRSF" id="PIRSF005917">
    <property type="entry name" value="MTase_YraL"/>
    <property type="match status" value="1"/>
</dbReference>
<accession>A0A831SRC3</accession>
<feature type="domain" description="Tetrapyrrole methylase" evidence="7">
    <location>
        <begin position="6"/>
        <end position="206"/>
    </location>
</feature>
<comment type="catalytic activity">
    <reaction evidence="6">
        <text>cytidine(1402) in 16S rRNA + S-adenosyl-L-methionine = 2'-O-methylcytidine(1402) in 16S rRNA + S-adenosyl-L-homocysteine + H(+)</text>
        <dbReference type="Rhea" id="RHEA:42924"/>
        <dbReference type="Rhea" id="RHEA-COMP:10285"/>
        <dbReference type="Rhea" id="RHEA-COMP:10286"/>
        <dbReference type="ChEBI" id="CHEBI:15378"/>
        <dbReference type="ChEBI" id="CHEBI:57856"/>
        <dbReference type="ChEBI" id="CHEBI:59789"/>
        <dbReference type="ChEBI" id="CHEBI:74495"/>
        <dbReference type="ChEBI" id="CHEBI:82748"/>
        <dbReference type="EC" id="2.1.1.198"/>
    </reaction>
</comment>
<dbReference type="CDD" id="cd11648">
    <property type="entry name" value="RsmI"/>
    <property type="match status" value="1"/>
</dbReference>
<dbReference type="Proteomes" id="UP000886335">
    <property type="component" value="Unassembled WGS sequence"/>
</dbReference>
<keyword evidence="5 6" id="KW-0949">S-adenosyl-L-methionine</keyword>
<dbReference type="Gene3D" id="3.40.1010.10">
    <property type="entry name" value="Cobalt-precorrin-4 Transmethylase, Domain 1"/>
    <property type="match status" value="1"/>
</dbReference>
<dbReference type="EMBL" id="DSBW01000052">
    <property type="protein sequence ID" value="HED30513.1"/>
    <property type="molecule type" value="Genomic_DNA"/>
</dbReference>
<dbReference type="InterPro" id="IPR008189">
    <property type="entry name" value="rRNA_ssu_MeTfrase_I"/>
</dbReference>
<dbReference type="Pfam" id="PF00590">
    <property type="entry name" value="TP_methylase"/>
    <property type="match status" value="1"/>
</dbReference>
<comment type="caution">
    <text evidence="8">The sequence shown here is derived from an EMBL/GenBank/DDBJ whole genome shotgun (WGS) entry which is preliminary data.</text>
</comment>
<protein>
    <recommendedName>
        <fullName evidence="6">Ribosomal RNA small subunit methyltransferase I</fullName>
        <ecNumber evidence="6">2.1.1.198</ecNumber>
    </recommendedName>
    <alternativeName>
        <fullName evidence="6">16S rRNA 2'-O-ribose C1402 methyltransferase</fullName>
    </alternativeName>
    <alternativeName>
        <fullName evidence="6">rRNA (cytidine-2'-O-)-methyltransferase RsmI</fullName>
    </alternativeName>
</protein>
<evidence type="ECO:0000313" key="8">
    <source>
        <dbReference type="EMBL" id="HED30513.1"/>
    </source>
</evidence>
<keyword evidence="4 6" id="KW-0808">Transferase</keyword>
<proteinExistence type="inferred from homology"/>
<comment type="similarity">
    <text evidence="6">Belongs to the methyltransferase superfamily. RsmI family.</text>
</comment>
<name>A0A831SRC3_PROAE</name>
<dbReference type="Gene3D" id="3.30.950.10">
    <property type="entry name" value="Methyltransferase, Cobalt-precorrin-4 Transmethylase, Domain 2"/>
    <property type="match status" value="1"/>
</dbReference>
<evidence type="ECO:0000256" key="3">
    <source>
        <dbReference type="ARBA" id="ARBA00022603"/>
    </source>
</evidence>
<dbReference type="HAMAP" id="MF_01877">
    <property type="entry name" value="16SrRNA_methyltr_I"/>
    <property type="match status" value="1"/>
</dbReference>
<dbReference type="FunFam" id="3.30.950.10:FF:000002">
    <property type="entry name" value="Ribosomal RNA small subunit methyltransferase I"/>
    <property type="match status" value="1"/>
</dbReference>
<evidence type="ECO:0000256" key="5">
    <source>
        <dbReference type="ARBA" id="ARBA00022691"/>
    </source>
</evidence>
<evidence type="ECO:0000256" key="6">
    <source>
        <dbReference type="HAMAP-Rule" id="MF_01877"/>
    </source>
</evidence>
<evidence type="ECO:0000256" key="2">
    <source>
        <dbReference type="ARBA" id="ARBA00022552"/>
    </source>
</evidence>
<keyword evidence="2 6" id="KW-0698">rRNA processing</keyword>
<dbReference type="GO" id="GO:0005737">
    <property type="term" value="C:cytoplasm"/>
    <property type="evidence" value="ECO:0007669"/>
    <property type="project" value="UniProtKB-SubCell"/>
</dbReference>
<evidence type="ECO:0000256" key="1">
    <source>
        <dbReference type="ARBA" id="ARBA00022490"/>
    </source>
</evidence>
<comment type="subcellular location">
    <subcellularLocation>
        <location evidence="6">Cytoplasm</location>
    </subcellularLocation>
</comment>
<dbReference type="FunFam" id="3.40.1010.10:FF:000007">
    <property type="entry name" value="Ribosomal RNA small subunit methyltransferase I"/>
    <property type="match status" value="1"/>
</dbReference>
<organism evidence="8">
    <name type="scientific">Prosthecochloris aestuarii</name>
    <dbReference type="NCBI Taxonomy" id="1102"/>
    <lineage>
        <taxon>Bacteria</taxon>
        <taxon>Pseudomonadati</taxon>
        <taxon>Chlorobiota</taxon>
        <taxon>Chlorobiia</taxon>
        <taxon>Chlorobiales</taxon>
        <taxon>Chlorobiaceae</taxon>
        <taxon>Prosthecochloris</taxon>
    </lineage>
</organism>
<comment type="function">
    <text evidence="6">Catalyzes the 2'-O-methylation of the ribose of cytidine 1402 (C1402) in 16S rRNA.</text>
</comment>
<dbReference type="AlphaFoldDB" id="A0A831SRC3"/>
<dbReference type="PANTHER" id="PTHR46111:SF1">
    <property type="entry name" value="RIBOSOMAL RNA SMALL SUBUNIT METHYLTRANSFERASE I"/>
    <property type="match status" value="1"/>
</dbReference>
<dbReference type="PANTHER" id="PTHR46111">
    <property type="entry name" value="RIBOSOMAL RNA SMALL SUBUNIT METHYLTRANSFERASE I"/>
    <property type="match status" value="1"/>
</dbReference>
<dbReference type="NCBIfam" id="TIGR00096">
    <property type="entry name" value="16S rRNA (cytidine(1402)-2'-O)-methyltransferase"/>
    <property type="match status" value="1"/>
</dbReference>
<dbReference type="InterPro" id="IPR000878">
    <property type="entry name" value="4pyrrol_Mease"/>
</dbReference>
<reference evidence="8" key="1">
    <citation type="journal article" date="2020" name="mSystems">
        <title>Genome- and Community-Level Interaction Insights into Carbon Utilization and Element Cycling Functions of Hydrothermarchaeota in Hydrothermal Sediment.</title>
        <authorList>
            <person name="Zhou Z."/>
            <person name="Liu Y."/>
            <person name="Xu W."/>
            <person name="Pan J."/>
            <person name="Luo Z.H."/>
            <person name="Li M."/>
        </authorList>
    </citation>
    <scope>NUCLEOTIDE SEQUENCE [LARGE SCALE GENOMIC DNA]</scope>
    <source>
        <strain evidence="8">SpSt-1181</strain>
    </source>
</reference>
<sequence length="241" mass="26891">MSRKGTLYITATPLGNLDDITLRAMNILRQSDAIACEDTRRALKLLGHFGITGKKLVSYHSANEQRAVEHIVRLLHEGNDVALITDAGTPAVSDPGYTLVRTAREEEIDVIPVPGPSALTAALSVCPLPCTTFYFAGFLPHKKGRQSRLDYLSRLGSTIVLYESPYRILRLLAEIESFMPDADIFIARELTKLHEQHYCGKASELALQLEEKKIRGEFVVIVSPQNQREKTSNKQKHADHQ</sequence>
<dbReference type="InterPro" id="IPR014776">
    <property type="entry name" value="4pyrrole_Mease_sub2"/>
</dbReference>
<dbReference type="EC" id="2.1.1.198" evidence="6"/>
<dbReference type="InterPro" id="IPR035996">
    <property type="entry name" value="4pyrrol_Methylase_sf"/>
</dbReference>
<keyword evidence="1 6" id="KW-0963">Cytoplasm</keyword>
<dbReference type="SUPFAM" id="SSF53790">
    <property type="entry name" value="Tetrapyrrole methylase"/>
    <property type="match status" value="1"/>
</dbReference>
<keyword evidence="3 6" id="KW-0489">Methyltransferase</keyword>
<evidence type="ECO:0000259" key="7">
    <source>
        <dbReference type="Pfam" id="PF00590"/>
    </source>
</evidence>
<dbReference type="InterPro" id="IPR014777">
    <property type="entry name" value="4pyrrole_Mease_sub1"/>
</dbReference>